<evidence type="ECO:0000256" key="4">
    <source>
        <dbReference type="SAM" id="Phobius"/>
    </source>
</evidence>
<evidence type="ECO:0000259" key="5">
    <source>
        <dbReference type="PROSITE" id="PS50929"/>
    </source>
</evidence>
<name>A0A0V0R1H5_PSEPJ</name>
<dbReference type="Gene3D" id="1.20.1560.10">
    <property type="entry name" value="ABC transporter type 1, transmembrane domain"/>
    <property type="match status" value="1"/>
</dbReference>
<dbReference type="AlphaFoldDB" id="A0A0V0R1H5"/>
<dbReference type="SUPFAM" id="SSF90123">
    <property type="entry name" value="ABC transporter transmembrane region"/>
    <property type="match status" value="1"/>
</dbReference>
<evidence type="ECO:0000256" key="2">
    <source>
        <dbReference type="ARBA" id="ARBA00022989"/>
    </source>
</evidence>
<evidence type="ECO:0000313" key="6">
    <source>
        <dbReference type="EMBL" id="KRX08205.1"/>
    </source>
</evidence>
<dbReference type="GO" id="GO:0016020">
    <property type="term" value="C:membrane"/>
    <property type="evidence" value="ECO:0007669"/>
    <property type="project" value="InterPro"/>
</dbReference>
<dbReference type="GO" id="GO:0140359">
    <property type="term" value="F:ABC-type transporter activity"/>
    <property type="evidence" value="ECO:0007669"/>
    <property type="project" value="InterPro"/>
</dbReference>
<dbReference type="PROSITE" id="PS50929">
    <property type="entry name" value="ABC_TM1F"/>
    <property type="match status" value="1"/>
</dbReference>
<dbReference type="GO" id="GO:0005524">
    <property type="term" value="F:ATP binding"/>
    <property type="evidence" value="ECO:0007669"/>
    <property type="project" value="InterPro"/>
</dbReference>
<accession>A0A0V0R1H5</accession>
<feature type="domain" description="ABC transmembrane type-1" evidence="5">
    <location>
        <begin position="107"/>
        <end position="179"/>
    </location>
</feature>
<protein>
    <submittedName>
        <fullName evidence="6">ABC transporter type 1, transmembrane domain</fullName>
    </submittedName>
</protein>
<evidence type="ECO:0000313" key="7">
    <source>
        <dbReference type="Proteomes" id="UP000054937"/>
    </source>
</evidence>
<keyword evidence="2 4" id="KW-1133">Transmembrane helix</keyword>
<comment type="caution">
    <text evidence="6">The sequence shown here is derived from an EMBL/GenBank/DDBJ whole genome shotgun (WGS) entry which is preliminary data.</text>
</comment>
<dbReference type="InterPro" id="IPR036640">
    <property type="entry name" value="ABC1_TM_sf"/>
</dbReference>
<feature type="transmembrane region" description="Helical" evidence="4">
    <location>
        <begin position="71"/>
        <end position="91"/>
    </location>
</feature>
<keyword evidence="3 4" id="KW-0472">Membrane</keyword>
<gene>
    <name evidence="6" type="ORF">PPERSA_11682</name>
</gene>
<dbReference type="Proteomes" id="UP000054937">
    <property type="component" value="Unassembled WGS sequence"/>
</dbReference>
<dbReference type="InParanoid" id="A0A0V0R1H5"/>
<keyword evidence="1 4" id="KW-0812">Transmembrane</keyword>
<keyword evidence="7" id="KW-1185">Reference proteome</keyword>
<proteinExistence type="predicted"/>
<organism evidence="6 7">
    <name type="scientific">Pseudocohnilembus persalinus</name>
    <name type="common">Ciliate</name>
    <dbReference type="NCBI Taxonomy" id="266149"/>
    <lineage>
        <taxon>Eukaryota</taxon>
        <taxon>Sar</taxon>
        <taxon>Alveolata</taxon>
        <taxon>Ciliophora</taxon>
        <taxon>Intramacronucleata</taxon>
        <taxon>Oligohymenophorea</taxon>
        <taxon>Scuticociliatia</taxon>
        <taxon>Philasterida</taxon>
        <taxon>Pseudocohnilembidae</taxon>
        <taxon>Pseudocohnilembus</taxon>
    </lineage>
</organism>
<reference evidence="6 7" key="1">
    <citation type="journal article" date="2015" name="Sci. Rep.">
        <title>Genome of the facultative scuticociliatosis pathogen Pseudocohnilembus persalinus provides insight into its virulence through horizontal gene transfer.</title>
        <authorList>
            <person name="Xiong J."/>
            <person name="Wang G."/>
            <person name="Cheng J."/>
            <person name="Tian M."/>
            <person name="Pan X."/>
            <person name="Warren A."/>
            <person name="Jiang C."/>
            <person name="Yuan D."/>
            <person name="Miao W."/>
        </authorList>
    </citation>
    <scope>NUCLEOTIDE SEQUENCE [LARGE SCALE GENOMIC DNA]</scope>
    <source>
        <strain evidence="6">36N120E</strain>
    </source>
</reference>
<dbReference type="EMBL" id="LDAU01000069">
    <property type="protein sequence ID" value="KRX08205.1"/>
    <property type="molecule type" value="Genomic_DNA"/>
</dbReference>
<sequence length="179" mass="20846">MIRNLLHITRNNINQKYNLKNIYTQQNIYNNTKSLINKQFKNFSSKNSKQSAGRSAESNIKQLIYLVKPEFKYFVAAAILHGIAAAFLMYIPKVIPGNSLFNTEIKFTYGRRFASTDLGNRIQFRLRNRLYTNLIQRDAEFFYRKDISTANFVHKLSNDVSVIGNSLSMDLFFGFRGMF</sequence>
<evidence type="ECO:0000256" key="3">
    <source>
        <dbReference type="ARBA" id="ARBA00023136"/>
    </source>
</evidence>
<dbReference type="InterPro" id="IPR011527">
    <property type="entry name" value="ABC1_TM_dom"/>
</dbReference>
<evidence type="ECO:0000256" key="1">
    <source>
        <dbReference type="ARBA" id="ARBA00022692"/>
    </source>
</evidence>